<feature type="binding site" evidence="5">
    <location>
        <position position="94"/>
    </location>
    <ligand>
        <name>ATP</name>
        <dbReference type="ChEBI" id="CHEBI:30616"/>
    </ligand>
</feature>
<comment type="domain">
    <text evidence="5">Consists of three domains, a large central CORE domain and two small peripheral domains, NMPbind and LID, which undergo movements during catalysis. The LID domain closes over the site of phosphoryl transfer upon ATP binding. Assembling and dissambling the active center during each catalytic cycle provides an effective means to prevent ATP hydrolysis.</text>
</comment>
<keyword evidence="3 5" id="KW-0547">Nucleotide-binding</keyword>
<dbReference type="GO" id="GO:0005524">
    <property type="term" value="F:ATP binding"/>
    <property type="evidence" value="ECO:0007669"/>
    <property type="project" value="UniProtKB-UniRule"/>
</dbReference>
<organism evidence="9">
    <name type="scientific">uncultured Acidobacteria bacterium Rifle_16ft_4_minimus_2650</name>
    <dbReference type="NCBI Taxonomy" id="1665083"/>
    <lineage>
        <taxon>Bacteria</taxon>
        <taxon>Pseudomonadati</taxon>
        <taxon>Acidobacteriota</taxon>
        <taxon>environmental samples</taxon>
    </lineage>
</organism>
<evidence type="ECO:0000313" key="9">
    <source>
        <dbReference type="EMBL" id="AKQ01786.1"/>
    </source>
</evidence>
<dbReference type="InterPro" id="IPR006259">
    <property type="entry name" value="Adenyl_kin_sub"/>
</dbReference>
<feature type="binding site" evidence="5">
    <location>
        <position position="59"/>
    </location>
    <ligand>
        <name>AMP</name>
        <dbReference type="ChEBI" id="CHEBI:456215"/>
    </ligand>
</feature>
<dbReference type="InterPro" id="IPR027417">
    <property type="entry name" value="P-loop_NTPase"/>
</dbReference>
<comment type="function">
    <text evidence="5">Catalyzes the reversible transfer of the terminal phosphate group between ATP and AMP. Plays an important role in cellular energy homeostasis and in adenine nucleotide metabolism.</text>
</comment>
<proteinExistence type="inferred from homology"/>
<feature type="region of interest" description="LID" evidence="5">
    <location>
        <begin position="93"/>
        <end position="130"/>
    </location>
</feature>
<dbReference type="GO" id="GO:0004017">
    <property type="term" value="F:AMP kinase activity"/>
    <property type="evidence" value="ECO:0007669"/>
    <property type="project" value="UniProtKB-UniRule"/>
</dbReference>
<dbReference type="NCBIfam" id="TIGR01351">
    <property type="entry name" value="adk"/>
    <property type="match status" value="1"/>
</dbReference>
<dbReference type="CDD" id="cd01428">
    <property type="entry name" value="ADK"/>
    <property type="match status" value="1"/>
</dbReference>
<dbReference type="PROSITE" id="PS00113">
    <property type="entry name" value="ADENYLATE_KINASE"/>
    <property type="match status" value="1"/>
</dbReference>
<dbReference type="Pfam" id="PF05191">
    <property type="entry name" value="ADK_lid"/>
    <property type="match status" value="1"/>
</dbReference>
<dbReference type="GO" id="GO:0044209">
    <property type="term" value="P:AMP salvage"/>
    <property type="evidence" value="ECO:0007669"/>
    <property type="project" value="UniProtKB-UniRule"/>
</dbReference>
<evidence type="ECO:0000259" key="8">
    <source>
        <dbReference type="Pfam" id="PF05191"/>
    </source>
</evidence>
<dbReference type="InterPro" id="IPR000850">
    <property type="entry name" value="Adenylat/UMP-CMP_kin"/>
</dbReference>
<comment type="subunit">
    <text evidence="5 7">Monomer.</text>
</comment>
<dbReference type="HAMAP" id="MF_00235">
    <property type="entry name" value="Adenylate_kinase_Adk"/>
    <property type="match status" value="1"/>
</dbReference>
<dbReference type="InterPro" id="IPR033690">
    <property type="entry name" value="Adenylat_kinase_CS"/>
</dbReference>
<reference evidence="9" key="1">
    <citation type="journal article" date="2015" name="ISME J.">
        <title>Aquifer environment selects for microbial species cohorts in sediment and groundwater.</title>
        <authorList>
            <person name="Hug L.A."/>
            <person name="Thomas B.C."/>
            <person name="Brown C.T."/>
            <person name="Frischkorn K.R."/>
            <person name="Williams K.H."/>
            <person name="Tringe S.G."/>
            <person name="Banfield J.F."/>
        </authorList>
    </citation>
    <scope>NUCLEOTIDE SEQUENCE</scope>
</reference>
<evidence type="ECO:0000256" key="1">
    <source>
        <dbReference type="ARBA" id="ARBA00022679"/>
    </source>
</evidence>
<name>A0A0H4T2B8_9BACT</name>
<evidence type="ECO:0000256" key="5">
    <source>
        <dbReference type="HAMAP-Rule" id="MF_00235"/>
    </source>
</evidence>
<feature type="domain" description="Adenylate kinase active site lid" evidence="8">
    <location>
        <begin position="94"/>
        <end position="129"/>
    </location>
</feature>
<gene>
    <name evidence="5" type="primary">adk</name>
</gene>
<accession>A0A0H4T2B8</accession>
<dbReference type="PRINTS" id="PR00094">
    <property type="entry name" value="ADENYLTKNASE"/>
</dbReference>
<evidence type="ECO:0000256" key="4">
    <source>
        <dbReference type="ARBA" id="ARBA00022777"/>
    </source>
</evidence>
<keyword evidence="5" id="KW-0963">Cytoplasm</keyword>
<dbReference type="PANTHER" id="PTHR23359">
    <property type="entry name" value="NUCLEOTIDE KINASE"/>
    <property type="match status" value="1"/>
</dbReference>
<dbReference type="UniPathway" id="UPA00588">
    <property type="reaction ID" value="UER00649"/>
</dbReference>
<evidence type="ECO:0000256" key="3">
    <source>
        <dbReference type="ARBA" id="ARBA00022741"/>
    </source>
</evidence>
<dbReference type="InterPro" id="IPR007862">
    <property type="entry name" value="Adenylate_kinase_lid-dom"/>
</dbReference>
<dbReference type="GO" id="GO:0005737">
    <property type="term" value="C:cytoplasm"/>
    <property type="evidence" value="ECO:0007669"/>
    <property type="project" value="UniProtKB-SubCell"/>
</dbReference>
<keyword evidence="1 5" id="KW-0808">Transferase</keyword>
<evidence type="ECO:0000256" key="2">
    <source>
        <dbReference type="ARBA" id="ARBA00022727"/>
    </source>
</evidence>
<comment type="pathway">
    <text evidence="5">Purine metabolism; AMP biosynthesis via salvage pathway; AMP from ADP: step 1/1.</text>
</comment>
<dbReference type="EC" id="2.7.4.3" evidence="5 7"/>
<feature type="binding site" evidence="5">
    <location>
        <begin position="52"/>
        <end position="55"/>
    </location>
    <ligand>
        <name>AMP</name>
        <dbReference type="ChEBI" id="CHEBI:456215"/>
    </ligand>
</feature>
<evidence type="ECO:0000256" key="6">
    <source>
        <dbReference type="RuleBase" id="RU003330"/>
    </source>
</evidence>
<feature type="binding site" evidence="5">
    <location>
        <begin position="103"/>
        <end position="104"/>
    </location>
    <ligand>
        <name>ATP</name>
        <dbReference type="ChEBI" id="CHEBI:30616"/>
    </ligand>
</feature>
<evidence type="ECO:0000256" key="7">
    <source>
        <dbReference type="RuleBase" id="RU003331"/>
    </source>
</evidence>
<dbReference type="AlphaFoldDB" id="A0A0H4T2B8"/>
<comment type="subcellular location">
    <subcellularLocation>
        <location evidence="5 7">Cytoplasm</location>
    </subcellularLocation>
</comment>
<feature type="binding site" evidence="5">
    <location>
        <position position="138"/>
    </location>
    <ligand>
        <name>AMP</name>
        <dbReference type="ChEBI" id="CHEBI:456215"/>
    </ligand>
</feature>
<keyword evidence="4 5" id="KW-0418">Kinase</keyword>
<comment type="similarity">
    <text evidence="5 6">Belongs to the adenylate kinase family.</text>
</comment>
<feature type="binding site" evidence="5">
    <location>
        <position position="166"/>
    </location>
    <ligand>
        <name>ATP</name>
        <dbReference type="ChEBI" id="CHEBI:30616"/>
    </ligand>
</feature>
<feature type="binding site" evidence="5">
    <location>
        <position position="3"/>
    </location>
    <ligand>
        <name>AMP</name>
        <dbReference type="ChEBI" id="CHEBI:456215"/>
    </ligand>
</feature>
<feature type="binding site" evidence="5">
    <location>
        <position position="127"/>
    </location>
    <ligand>
        <name>AMP</name>
        <dbReference type="ChEBI" id="CHEBI:456215"/>
    </ligand>
</feature>
<protein>
    <recommendedName>
        <fullName evidence="5 7">Adenylate kinase</fullName>
        <shortName evidence="5">AK</shortName>
        <ecNumber evidence="5 7">2.7.4.3</ecNumber>
    </recommendedName>
    <alternativeName>
        <fullName evidence="5">ATP-AMP transphosphorylase</fullName>
    </alternativeName>
    <alternativeName>
        <fullName evidence="5">ATP:AMP phosphotransferase</fullName>
    </alternativeName>
    <alternativeName>
        <fullName evidence="5">Adenylate monophosphate kinase</fullName>
    </alternativeName>
</protein>
<dbReference type="SUPFAM" id="SSF52540">
    <property type="entry name" value="P-loop containing nucleoside triphosphate hydrolases"/>
    <property type="match status" value="1"/>
</dbReference>
<dbReference type="EMBL" id="KT006978">
    <property type="protein sequence ID" value="AKQ01786.1"/>
    <property type="molecule type" value="Genomic_DNA"/>
</dbReference>
<dbReference type="Pfam" id="PF00406">
    <property type="entry name" value="ADK"/>
    <property type="match status" value="1"/>
</dbReference>
<comment type="catalytic activity">
    <reaction evidence="5 7">
        <text>AMP + ATP = 2 ADP</text>
        <dbReference type="Rhea" id="RHEA:12973"/>
        <dbReference type="ChEBI" id="CHEBI:30616"/>
        <dbReference type="ChEBI" id="CHEBI:456215"/>
        <dbReference type="ChEBI" id="CHEBI:456216"/>
        <dbReference type="EC" id="2.7.4.3"/>
    </reaction>
</comment>
<keyword evidence="2 5" id="KW-0545">Nucleotide biosynthesis</keyword>
<dbReference type="Gene3D" id="3.40.50.300">
    <property type="entry name" value="P-loop containing nucleotide triphosphate hydrolases"/>
    <property type="match status" value="1"/>
</dbReference>
<sequence length="183" mass="20790">MFREHVSRGTELGDRARPIMERGDLVFDEIVLGMVEDRVARPDCRNGFVLDGFPRTLNQAERLGDILGGIEFGRPLVIHFVVDHDRLIKRLTGRRTCKVGGEIYNIYDRPPRVPGRCDNDGGELVQRADDREDVITERLAAYDRQTRPLVDYYRGQGVLVDVNGTENPEMVTRALLEILAQAQ</sequence>
<feature type="binding site" evidence="5">
    <location>
        <begin position="24"/>
        <end position="26"/>
    </location>
    <ligand>
        <name>AMP</name>
        <dbReference type="ChEBI" id="CHEBI:456215"/>
    </ligand>
</feature>
<keyword evidence="5 7" id="KW-0067">ATP-binding</keyword>
<comment type="caution">
    <text evidence="5">Lacks conserved residue(s) required for the propagation of feature annotation.</text>
</comment>